<dbReference type="SFLD" id="SFLDG01065">
    <property type="entry name" value="anaerobic_coproporphyrinogen-I"/>
    <property type="match status" value="1"/>
</dbReference>
<dbReference type="InterPro" id="IPR023404">
    <property type="entry name" value="rSAM_horseshoe"/>
</dbReference>
<keyword evidence="3" id="KW-1185">Reference proteome</keyword>
<dbReference type="InterPro" id="IPR007197">
    <property type="entry name" value="rSAM"/>
</dbReference>
<dbReference type="Pfam" id="PF04055">
    <property type="entry name" value="Radical_SAM"/>
    <property type="match status" value="1"/>
</dbReference>
<dbReference type="PANTHER" id="PTHR13932:SF5">
    <property type="entry name" value="RADICAL S-ADENOSYL METHIONINE DOMAIN-CONTAINING PROTEIN 1, MITOCHONDRIAL"/>
    <property type="match status" value="1"/>
</dbReference>
<dbReference type="SFLD" id="SFLDS00029">
    <property type="entry name" value="Radical_SAM"/>
    <property type="match status" value="1"/>
</dbReference>
<name>A0A0C5VH56_9GAMM</name>
<dbReference type="STRING" id="1445510.YC6258_01933"/>
<dbReference type="PANTHER" id="PTHR13932">
    <property type="entry name" value="COPROPORPHYRINIGEN III OXIDASE"/>
    <property type="match status" value="1"/>
</dbReference>
<dbReference type="InterPro" id="IPR006638">
    <property type="entry name" value="Elp3/MiaA/NifB-like_rSAM"/>
</dbReference>
<sequence>MIKKWSTPAAADCIQHEMADVFAAGQRNHHISNTAYPIAHGTTWRPYRVKQSEQQSRMVEAFEHLTHFSLYSHIPFCETRCYFCEYTVVGKSELDQTKEYMAALDRELSLYRHLLGHRTLVGFDIGGGTPSFVDAGLIDQHINQVNRHFTLASDCNISIETTPKIASREPDKIHAYRQSGIKRISMGIQVTQPDLLKALGREGNGLQHIQVATDHIRQAGFDDFNIDLMYGFADQSMGSWESTLAYAIKLNPEHITLYRMRYKLTRISHQASQVELARVMEQATMAKAMLAAAGYHANPGKNTYTRLTGQTGTSSYLTSRVIQGSPYLGIGLGAQSFSDTTISYNAGAAGKNLSPYLKAVNHNELPIQDSYQLPQTHMMAKMVAVSLYFGEINLQYFQHKFGVSLEQAYGPAIAYALEHGLMQYTDSDNGKVYQHSMITAFGTHNPRSLSLTVKGAQHFAGTIALFFAPSVQTFLLQRDPEVAEDMHKNKIIAEKVFARSH</sequence>
<dbReference type="InterPro" id="IPR034505">
    <property type="entry name" value="Coproporphyrinogen-III_oxidase"/>
</dbReference>
<evidence type="ECO:0000259" key="1">
    <source>
        <dbReference type="SMART" id="SM00729"/>
    </source>
</evidence>
<dbReference type="EMBL" id="CP007142">
    <property type="protein sequence ID" value="AJQ93977.1"/>
    <property type="molecule type" value="Genomic_DNA"/>
</dbReference>
<dbReference type="HOGENOM" id="CLU_027579_3_1_6"/>
<evidence type="ECO:0000313" key="2">
    <source>
        <dbReference type="EMBL" id="AJQ93977.1"/>
    </source>
</evidence>
<reference evidence="2 3" key="1">
    <citation type="submission" date="2014-01" db="EMBL/GenBank/DDBJ databases">
        <title>Full genme sequencing of cellulolytic bacterium Gynuella sunshinyii YC6258T gen. nov., sp. nov.</title>
        <authorList>
            <person name="Khan H."/>
            <person name="Chung E.J."/>
            <person name="Chung Y.R."/>
        </authorList>
    </citation>
    <scope>NUCLEOTIDE SEQUENCE [LARGE SCALE GENOMIC DNA]</scope>
    <source>
        <strain evidence="2 3">YC6258</strain>
    </source>
</reference>
<organism evidence="2 3">
    <name type="scientific">Gynuella sunshinyii YC6258</name>
    <dbReference type="NCBI Taxonomy" id="1445510"/>
    <lineage>
        <taxon>Bacteria</taxon>
        <taxon>Pseudomonadati</taxon>
        <taxon>Pseudomonadota</taxon>
        <taxon>Gammaproteobacteria</taxon>
        <taxon>Oceanospirillales</taxon>
        <taxon>Saccharospirillaceae</taxon>
        <taxon>Gynuella</taxon>
    </lineage>
</organism>
<dbReference type="GO" id="GO:0003824">
    <property type="term" value="F:catalytic activity"/>
    <property type="evidence" value="ECO:0007669"/>
    <property type="project" value="InterPro"/>
</dbReference>
<dbReference type="SUPFAM" id="SSF102114">
    <property type="entry name" value="Radical SAM enzymes"/>
    <property type="match status" value="1"/>
</dbReference>
<evidence type="ECO:0000313" key="3">
    <source>
        <dbReference type="Proteomes" id="UP000032266"/>
    </source>
</evidence>
<dbReference type="Gene3D" id="3.80.30.20">
    <property type="entry name" value="tm_1862 like domain"/>
    <property type="match status" value="1"/>
</dbReference>
<dbReference type="GO" id="GO:0005737">
    <property type="term" value="C:cytoplasm"/>
    <property type="evidence" value="ECO:0007669"/>
    <property type="project" value="TreeGrafter"/>
</dbReference>
<dbReference type="KEGG" id="gsn:YC6258_01933"/>
<dbReference type="RefSeq" id="WP_052830164.1">
    <property type="nucleotide sequence ID" value="NZ_CP007142.1"/>
</dbReference>
<dbReference type="Proteomes" id="UP000032266">
    <property type="component" value="Chromosome"/>
</dbReference>
<gene>
    <name evidence="2" type="ORF">YC6258_01933</name>
</gene>
<feature type="domain" description="Elp3/MiaA/NifB-like radical SAM core" evidence="1">
    <location>
        <begin position="67"/>
        <end position="282"/>
    </location>
</feature>
<dbReference type="SMART" id="SM00729">
    <property type="entry name" value="Elp3"/>
    <property type="match status" value="1"/>
</dbReference>
<dbReference type="GO" id="GO:0006779">
    <property type="term" value="P:porphyrin-containing compound biosynthetic process"/>
    <property type="evidence" value="ECO:0007669"/>
    <property type="project" value="TreeGrafter"/>
</dbReference>
<dbReference type="GO" id="GO:0051539">
    <property type="term" value="F:4 iron, 4 sulfur cluster binding"/>
    <property type="evidence" value="ECO:0007669"/>
    <property type="project" value="TreeGrafter"/>
</dbReference>
<accession>A0A0C5VH56</accession>
<dbReference type="InterPro" id="IPR058240">
    <property type="entry name" value="rSAM_sf"/>
</dbReference>
<protein>
    <submittedName>
        <fullName evidence="2">Coproporphyrinogen III oxidase and related Fe-S oxidoreductase</fullName>
    </submittedName>
</protein>
<dbReference type="AlphaFoldDB" id="A0A0C5VH56"/>
<proteinExistence type="predicted"/>